<proteinExistence type="predicted"/>
<gene>
    <name evidence="1" type="ORF">NLI96_g6363</name>
</gene>
<evidence type="ECO:0000313" key="1">
    <source>
        <dbReference type="EMBL" id="KAJ3483363.1"/>
    </source>
</evidence>
<dbReference type="AlphaFoldDB" id="A0AAD5YI70"/>
<evidence type="ECO:0008006" key="3">
    <source>
        <dbReference type="Google" id="ProtNLM"/>
    </source>
</evidence>
<comment type="caution">
    <text evidence="1">The sequence shown here is derived from an EMBL/GenBank/DDBJ whole genome shotgun (WGS) entry which is preliminary data.</text>
</comment>
<dbReference type="EMBL" id="JANAWD010000231">
    <property type="protein sequence ID" value="KAJ3483363.1"/>
    <property type="molecule type" value="Genomic_DNA"/>
</dbReference>
<protein>
    <recommendedName>
        <fullName evidence="3">F-box domain-containing protein</fullName>
    </recommendedName>
</protein>
<reference evidence="1" key="1">
    <citation type="submission" date="2022-07" db="EMBL/GenBank/DDBJ databases">
        <title>Genome Sequence of Physisporinus lineatus.</title>
        <authorList>
            <person name="Buettner E."/>
        </authorList>
    </citation>
    <scope>NUCLEOTIDE SEQUENCE</scope>
    <source>
        <strain evidence="1">VT162</strain>
    </source>
</reference>
<keyword evidence="2" id="KW-1185">Reference proteome</keyword>
<accession>A0AAD5YI70</accession>
<name>A0AAD5YI70_9APHY</name>
<evidence type="ECO:0000313" key="2">
    <source>
        <dbReference type="Proteomes" id="UP001212997"/>
    </source>
</evidence>
<sequence length="527" mass="60089">MADVRNGRVVAVMPRQQLQARIEDLTNTQLIPISTRICTVKSEMNLFSPVSRLPRDIIFEVLWELSSIFWYDVLEEGTSDTDILYTATQYCYHFPWIAATQVCHFWREIALTEPRLWCHFKMSIHSRAELVQEVFRRSMNLPLCIVIYDSPQEGSYDSDTMQLVLQNLHRVSDLEVPNGLLRLCPEFMCRPFPNLENLLLKSHPERQYSDSYSGSPCLFKNSDFPKLQGTMICDIPLLDATALFQESLLRIGIVQSAIIPTNAFYPQLLQCLALSKNLQELIISDSTSESRDPIIWAELQQVSLPRLQEFRFCVNSPIALQILDFIRFPPGVDFYLRLCEPVWVSRTAVETFVRAVSSFLARTDRGSFREIKLLQSTESSKRNIYMEGDDDFAVETNLTGISAEHVIGRLLDSLPTSDVTNLTLYHFQCSGAIALGRALLPLKKVQSVCAYGTLGPLLVQVLAESCRWKHDVLFPELKTLCLLKVESEILPAHGTIATAFPSWLRIRSNAGFEIDDLEINGEHREWT</sequence>
<dbReference type="Proteomes" id="UP001212997">
    <property type="component" value="Unassembled WGS sequence"/>
</dbReference>
<organism evidence="1 2">
    <name type="scientific">Meripilus lineatus</name>
    <dbReference type="NCBI Taxonomy" id="2056292"/>
    <lineage>
        <taxon>Eukaryota</taxon>
        <taxon>Fungi</taxon>
        <taxon>Dikarya</taxon>
        <taxon>Basidiomycota</taxon>
        <taxon>Agaricomycotina</taxon>
        <taxon>Agaricomycetes</taxon>
        <taxon>Polyporales</taxon>
        <taxon>Meripilaceae</taxon>
        <taxon>Meripilus</taxon>
    </lineage>
</organism>